<evidence type="ECO:0000256" key="2">
    <source>
        <dbReference type="ARBA" id="ARBA00023014"/>
    </source>
</evidence>
<dbReference type="Proteomes" id="UP000012174">
    <property type="component" value="Unassembled WGS sequence"/>
</dbReference>
<dbReference type="SUPFAM" id="SSF50800">
    <property type="entry name" value="PK beta-barrel domain-like"/>
    <property type="match status" value="1"/>
</dbReference>
<keyword evidence="1" id="KW-0001">2Fe-2S</keyword>
<gene>
    <name evidence="6" type="ORF">UCREL1_6020</name>
</gene>
<evidence type="ECO:0000313" key="7">
    <source>
        <dbReference type="Proteomes" id="UP000012174"/>
    </source>
</evidence>
<dbReference type="InterPro" id="IPR039261">
    <property type="entry name" value="FNR_nucleotide-bd"/>
</dbReference>
<dbReference type="GO" id="GO:0030170">
    <property type="term" value="F:pyridoxal phosphate binding"/>
    <property type="evidence" value="ECO:0007669"/>
    <property type="project" value="InterPro"/>
</dbReference>
<dbReference type="GO" id="GO:0051537">
    <property type="term" value="F:2 iron, 2 sulfur cluster binding"/>
    <property type="evidence" value="ECO:0007669"/>
    <property type="project" value="UniProtKB-KW"/>
</dbReference>
<dbReference type="OrthoDB" id="5238236at2759"/>
<dbReference type="PROSITE" id="PS51340">
    <property type="entry name" value="MOSC"/>
    <property type="match status" value="1"/>
</dbReference>
<dbReference type="Gene3D" id="3.40.50.80">
    <property type="entry name" value="Nucleotide-binding domain of ferredoxin-NADP reductase (FNR) module"/>
    <property type="match status" value="1"/>
</dbReference>
<dbReference type="InterPro" id="IPR001041">
    <property type="entry name" value="2Fe-2S_ferredoxin-type"/>
</dbReference>
<dbReference type="PROSITE" id="PS51384">
    <property type="entry name" value="FAD_FR"/>
    <property type="match status" value="1"/>
</dbReference>
<protein>
    <submittedName>
        <fullName evidence="6">Putative flavodoxin reductase family protein</fullName>
    </submittedName>
</protein>
<dbReference type="PANTHER" id="PTHR30212">
    <property type="entry name" value="PROTEIN YIIM"/>
    <property type="match status" value="1"/>
</dbReference>
<dbReference type="InterPro" id="IPR005302">
    <property type="entry name" value="MoCF_Sase_C"/>
</dbReference>
<organism evidence="6 7">
    <name type="scientific">Eutypa lata (strain UCR-EL1)</name>
    <name type="common">Grapevine dieback disease fungus</name>
    <name type="synonym">Eutypa armeniacae</name>
    <dbReference type="NCBI Taxonomy" id="1287681"/>
    <lineage>
        <taxon>Eukaryota</taxon>
        <taxon>Fungi</taxon>
        <taxon>Dikarya</taxon>
        <taxon>Ascomycota</taxon>
        <taxon>Pezizomycotina</taxon>
        <taxon>Sordariomycetes</taxon>
        <taxon>Xylariomycetidae</taxon>
        <taxon>Xylariales</taxon>
        <taxon>Diatrypaceae</taxon>
        <taxon>Eutypa</taxon>
    </lineage>
</organism>
<dbReference type="InterPro" id="IPR052353">
    <property type="entry name" value="Benzoxazolinone_Detox_Enz"/>
</dbReference>
<name>M7TJS8_EUTLA</name>
<dbReference type="PROSITE" id="PS00197">
    <property type="entry name" value="2FE2S_FER_1"/>
    <property type="match status" value="1"/>
</dbReference>
<dbReference type="InterPro" id="IPR017927">
    <property type="entry name" value="FAD-bd_FR_type"/>
</dbReference>
<dbReference type="CDD" id="cd00207">
    <property type="entry name" value="fer2"/>
    <property type="match status" value="1"/>
</dbReference>
<feature type="domain" description="MOSC" evidence="4">
    <location>
        <begin position="1"/>
        <end position="134"/>
    </location>
</feature>
<dbReference type="SUPFAM" id="SSF63380">
    <property type="entry name" value="Riboflavin synthase domain-like"/>
    <property type="match status" value="1"/>
</dbReference>
<dbReference type="Gene3D" id="3.10.20.30">
    <property type="match status" value="1"/>
</dbReference>
<keyword evidence="1" id="KW-0479">Metal-binding</keyword>
<dbReference type="InterPro" id="IPR011037">
    <property type="entry name" value="Pyrv_Knase-like_insert_dom_sf"/>
</dbReference>
<sequence length="552" mass="60915">MEIVAVSHSKPKWYDVYGQKLFTSIIHDPLVSKSEYIELDEDGVVGNATAARLTIRCKGKPTLEDDIHLGDVWRIGEGVRLQVCGSRIPCMKMTWRCGQKDTWLNPIATSGRVGVYLRVLTGGAVHPGDEVAIESRSGDTIDVATVCRAAWDASLKTKDTLNLLANHDVLLRMNQWVIRRLLAGMDDKANLGRNMWKGWRDLRVDRVVDEGAGIKSFYFRPGAGGSHQQPLAHYLPGQFLTVRLPDGKVRSWTISDWPVDRNESPLYYRVSIKNAGTASSWMHRTCAPGTILHARSPAGRFVLDWQQKIAFRQIYISAGIGITPMLAMMKAHDTHPNYAGTPALWIHVARDGASVPQFQRDEAPRFEGRLFQRMIFFTRPRPEEDVQGVDYDYAGRPDVEVLRETIAALYTWKPLGTRDYDMDGKMSTGYVCGPPEFETSMRGVLEAVGVPPPLIHSESFWASGAALGDLERATVRFAKSNAQATWSKDQPMSLLELAESLGLAPDYGCRAGACGSCATKLVCGKVSGGMQLDGTVLTCSATPASDEVVLDI</sequence>
<keyword evidence="7" id="KW-1185">Reference proteome</keyword>
<dbReference type="SUPFAM" id="SSF52343">
    <property type="entry name" value="Ferredoxin reductase-like, C-terminal NADP-linked domain"/>
    <property type="match status" value="1"/>
</dbReference>
<dbReference type="HOGENOM" id="CLU_033218_0_0_1"/>
<dbReference type="InterPro" id="IPR017938">
    <property type="entry name" value="Riboflavin_synthase-like_b-brl"/>
</dbReference>
<dbReference type="PROSITE" id="PS51085">
    <property type="entry name" value="2FE2S_FER_2"/>
    <property type="match status" value="1"/>
</dbReference>
<dbReference type="Gene3D" id="2.40.33.20">
    <property type="entry name" value="PK beta-barrel domain-like"/>
    <property type="match status" value="1"/>
</dbReference>
<dbReference type="InterPro" id="IPR036010">
    <property type="entry name" value="2Fe-2S_ferredoxin-like_sf"/>
</dbReference>
<feature type="domain" description="2Fe-2S ferredoxin-type" evidence="3">
    <location>
        <begin position="473"/>
        <end position="552"/>
    </location>
</feature>
<dbReference type="GO" id="GO:0030151">
    <property type="term" value="F:molybdenum ion binding"/>
    <property type="evidence" value="ECO:0007669"/>
    <property type="project" value="InterPro"/>
</dbReference>
<dbReference type="Pfam" id="PF03473">
    <property type="entry name" value="MOSC"/>
    <property type="match status" value="1"/>
</dbReference>
<dbReference type="STRING" id="1287681.M7TJS8"/>
<keyword evidence="1" id="KW-0408">Iron</keyword>
<dbReference type="AlphaFoldDB" id="M7TJS8"/>
<feature type="domain" description="FAD-binding FR-type" evidence="5">
    <location>
        <begin position="197"/>
        <end position="304"/>
    </location>
</feature>
<evidence type="ECO:0000259" key="4">
    <source>
        <dbReference type="PROSITE" id="PS51340"/>
    </source>
</evidence>
<dbReference type="Gene3D" id="2.40.30.10">
    <property type="entry name" value="Translation factors"/>
    <property type="match status" value="1"/>
</dbReference>
<accession>M7TJS8</accession>
<dbReference type="GO" id="GO:0016491">
    <property type="term" value="F:oxidoreductase activity"/>
    <property type="evidence" value="ECO:0007669"/>
    <property type="project" value="InterPro"/>
</dbReference>
<dbReference type="InterPro" id="IPR006058">
    <property type="entry name" value="2Fe2S_fd_BS"/>
</dbReference>
<reference evidence="7" key="1">
    <citation type="journal article" date="2013" name="Genome Announc.">
        <title>Draft genome sequence of the grapevine dieback fungus Eutypa lata UCR-EL1.</title>
        <authorList>
            <person name="Blanco-Ulate B."/>
            <person name="Rolshausen P.E."/>
            <person name="Cantu D."/>
        </authorList>
    </citation>
    <scope>NUCLEOTIDE SEQUENCE [LARGE SCALE GENOMIC DNA]</scope>
    <source>
        <strain evidence="7">UCR-EL1</strain>
    </source>
</reference>
<dbReference type="Pfam" id="PF00111">
    <property type="entry name" value="Fer2"/>
    <property type="match status" value="1"/>
</dbReference>
<evidence type="ECO:0000259" key="3">
    <source>
        <dbReference type="PROSITE" id="PS51085"/>
    </source>
</evidence>
<dbReference type="EMBL" id="KB706544">
    <property type="protein sequence ID" value="EMR66985.1"/>
    <property type="molecule type" value="Genomic_DNA"/>
</dbReference>
<keyword evidence="2" id="KW-0411">Iron-sulfur</keyword>
<dbReference type="PANTHER" id="PTHR30212:SF2">
    <property type="entry name" value="PROTEIN YIIM"/>
    <property type="match status" value="1"/>
</dbReference>
<dbReference type="SUPFAM" id="SSF54292">
    <property type="entry name" value="2Fe-2S ferredoxin-like"/>
    <property type="match status" value="1"/>
</dbReference>
<evidence type="ECO:0000313" key="6">
    <source>
        <dbReference type="EMBL" id="EMR66985.1"/>
    </source>
</evidence>
<evidence type="ECO:0000256" key="1">
    <source>
        <dbReference type="ARBA" id="ARBA00022714"/>
    </source>
</evidence>
<evidence type="ECO:0000259" key="5">
    <source>
        <dbReference type="PROSITE" id="PS51384"/>
    </source>
</evidence>
<dbReference type="KEGG" id="ela:UCREL1_6020"/>
<proteinExistence type="predicted"/>
<dbReference type="InterPro" id="IPR012675">
    <property type="entry name" value="Beta-grasp_dom_sf"/>
</dbReference>
<dbReference type="OMA" id="WCHWGEN"/>